<feature type="transmembrane region" description="Helical" evidence="20">
    <location>
        <begin position="234"/>
        <end position="254"/>
    </location>
</feature>
<dbReference type="Pfam" id="PF14670">
    <property type="entry name" value="FXa_inhibition"/>
    <property type="match status" value="2"/>
</dbReference>
<evidence type="ECO:0000256" key="18">
    <source>
        <dbReference type="SAM" id="Coils"/>
    </source>
</evidence>
<evidence type="ECO:0000256" key="1">
    <source>
        <dbReference type="ARBA" id="ARBA00004141"/>
    </source>
</evidence>
<keyword evidence="13" id="KW-1015">Disulfide bond</keyword>
<dbReference type="Gene3D" id="2.60.40.3210">
    <property type="entry name" value="Zona pellucida, ZP-N domain"/>
    <property type="match status" value="1"/>
</dbReference>
<reference evidence="23 24" key="1">
    <citation type="submission" date="2020-12" db="EMBL/GenBank/DDBJ databases">
        <title>De novo assembly of Tibetan sheep genome.</title>
        <authorList>
            <person name="Li X."/>
        </authorList>
    </citation>
    <scope>NUCLEOTIDE SEQUENCE [LARGE SCALE GENOMIC DNA]</scope>
    <source>
        <tissue evidence="23">Heart</tissue>
    </source>
</reference>
<feature type="domain" description="ZP" evidence="22">
    <location>
        <begin position="599"/>
        <end position="848"/>
    </location>
</feature>
<feature type="chain" id="PRO_5032824285" description="Oncoprotein-induced transcript 3 protein" evidence="21">
    <location>
        <begin position="21"/>
        <end position="878"/>
    </location>
</feature>
<protein>
    <recommendedName>
        <fullName evidence="17">Oncoprotein-induced transcript 3 protein</fullName>
    </recommendedName>
</protein>
<dbReference type="GO" id="GO:0005509">
    <property type="term" value="F:calcium ion binding"/>
    <property type="evidence" value="ECO:0007669"/>
    <property type="project" value="InterPro"/>
</dbReference>
<accession>A0A835ZN13</accession>
<evidence type="ECO:0000256" key="13">
    <source>
        <dbReference type="ARBA" id="ARBA00023157"/>
    </source>
</evidence>
<dbReference type="InterPro" id="IPR000742">
    <property type="entry name" value="EGF"/>
</dbReference>
<evidence type="ECO:0000256" key="7">
    <source>
        <dbReference type="ARBA" id="ARBA00022692"/>
    </source>
</evidence>
<keyword evidence="7 20" id="KW-0812">Transmembrane</keyword>
<dbReference type="InterPro" id="IPR039055">
    <property type="entry name" value="MCU_fam"/>
</dbReference>
<proteinExistence type="inferred from homology"/>
<dbReference type="SUPFAM" id="SSF57196">
    <property type="entry name" value="EGF/Laminin"/>
    <property type="match status" value="2"/>
</dbReference>
<dbReference type="InterPro" id="IPR001507">
    <property type="entry name" value="ZP_dom"/>
</dbReference>
<feature type="coiled-coil region" evidence="18">
    <location>
        <begin position="193"/>
        <end position="220"/>
    </location>
</feature>
<keyword evidence="4" id="KW-0813">Transport</keyword>
<dbReference type="Pfam" id="PF00100">
    <property type="entry name" value="Zona_pellucida"/>
    <property type="match status" value="1"/>
</dbReference>
<dbReference type="FunFam" id="2.60.40.3210:FF:000004">
    <property type="entry name" value="oncoprotein-induced transcript 3 protein"/>
    <property type="match status" value="1"/>
</dbReference>
<evidence type="ECO:0000256" key="3">
    <source>
        <dbReference type="ARBA" id="ARBA00005653"/>
    </source>
</evidence>
<evidence type="ECO:0000256" key="20">
    <source>
        <dbReference type="SAM" id="Phobius"/>
    </source>
</evidence>
<name>A0A835ZN13_SHEEP</name>
<dbReference type="Pfam" id="PF23283">
    <property type="entry name" value="D8C_UMOD"/>
    <property type="match status" value="1"/>
</dbReference>
<dbReference type="PROSITE" id="PS51034">
    <property type="entry name" value="ZP_2"/>
    <property type="match status" value="1"/>
</dbReference>
<dbReference type="InterPro" id="IPR042235">
    <property type="entry name" value="ZP-C_dom"/>
</dbReference>
<dbReference type="FunFam" id="2.10.25.10:FF:000203">
    <property type="entry name" value="oncoprotein-induced transcript 3 protein"/>
    <property type="match status" value="2"/>
</dbReference>
<evidence type="ECO:0000256" key="21">
    <source>
        <dbReference type="SAM" id="SignalP"/>
    </source>
</evidence>
<dbReference type="InterPro" id="IPR006769">
    <property type="entry name" value="MCU_C"/>
</dbReference>
<dbReference type="InterPro" id="IPR055355">
    <property type="entry name" value="ZP-C"/>
</dbReference>
<gene>
    <name evidence="23" type="ORF">JEQ12_012968</name>
</gene>
<dbReference type="GO" id="GO:0005635">
    <property type="term" value="C:nuclear envelope"/>
    <property type="evidence" value="ECO:0007669"/>
    <property type="project" value="UniProtKB-SubCell"/>
</dbReference>
<evidence type="ECO:0000256" key="5">
    <source>
        <dbReference type="ARBA" id="ARBA00022536"/>
    </source>
</evidence>
<dbReference type="InterPro" id="IPR018097">
    <property type="entry name" value="EGF_Ca-bd_CS"/>
</dbReference>
<evidence type="ECO:0000313" key="24">
    <source>
        <dbReference type="Proteomes" id="UP000664991"/>
    </source>
</evidence>
<dbReference type="Proteomes" id="UP000664991">
    <property type="component" value="Unassembled WGS sequence"/>
</dbReference>
<evidence type="ECO:0000313" key="23">
    <source>
        <dbReference type="EMBL" id="KAG5194692.1"/>
    </source>
</evidence>
<comment type="similarity">
    <text evidence="3">Belongs to the MCU (TC 1.A.77) family.</text>
</comment>
<evidence type="ECO:0000256" key="17">
    <source>
        <dbReference type="ARBA" id="ARBA00072348"/>
    </source>
</evidence>
<evidence type="ECO:0000256" key="11">
    <source>
        <dbReference type="ARBA" id="ARBA00023065"/>
    </source>
</evidence>
<dbReference type="Pfam" id="PF04678">
    <property type="entry name" value="MCU"/>
    <property type="match status" value="1"/>
</dbReference>
<dbReference type="Gene3D" id="2.60.40.4100">
    <property type="entry name" value="Zona pellucida, ZP-C domain"/>
    <property type="match status" value="1"/>
</dbReference>
<dbReference type="SMART" id="SM00241">
    <property type="entry name" value="ZP"/>
    <property type="match status" value="1"/>
</dbReference>
<dbReference type="PANTHER" id="PTHR13462">
    <property type="entry name" value="CALCIUM UNIPORTER PROTEIN, MITOCHONDRIAL"/>
    <property type="match status" value="1"/>
</dbReference>
<dbReference type="SMART" id="SM00181">
    <property type="entry name" value="EGF"/>
    <property type="match status" value="3"/>
</dbReference>
<keyword evidence="18" id="KW-0175">Coiled coil</keyword>
<keyword evidence="11" id="KW-0406">Ion transport</keyword>
<evidence type="ECO:0000259" key="22">
    <source>
        <dbReference type="PROSITE" id="PS51034"/>
    </source>
</evidence>
<dbReference type="GO" id="GO:0036444">
    <property type="term" value="P:calcium import into the mitochondrion"/>
    <property type="evidence" value="ECO:0007669"/>
    <property type="project" value="TreeGrafter"/>
</dbReference>
<dbReference type="PANTHER" id="PTHR13462:SF16">
    <property type="entry name" value="CALCIUM UNIPORTER PROTEIN, MITOCHONDRIAL"/>
    <property type="match status" value="1"/>
</dbReference>
<keyword evidence="15" id="KW-0539">Nucleus</keyword>
<dbReference type="InterPro" id="IPR001881">
    <property type="entry name" value="EGF-like_Ca-bd_dom"/>
</dbReference>
<evidence type="ECO:0000256" key="4">
    <source>
        <dbReference type="ARBA" id="ARBA00022448"/>
    </source>
</evidence>
<dbReference type="Gene3D" id="2.10.25.10">
    <property type="entry name" value="Laminin"/>
    <property type="match status" value="2"/>
</dbReference>
<evidence type="ECO:0000256" key="16">
    <source>
        <dbReference type="ARBA" id="ARBA00056508"/>
    </source>
</evidence>
<organism evidence="23 24">
    <name type="scientific">Ovis aries</name>
    <name type="common">Sheep</name>
    <dbReference type="NCBI Taxonomy" id="9940"/>
    <lineage>
        <taxon>Eukaryota</taxon>
        <taxon>Metazoa</taxon>
        <taxon>Chordata</taxon>
        <taxon>Craniata</taxon>
        <taxon>Vertebrata</taxon>
        <taxon>Euteleostomi</taxon>
        <taxon>Mammalia</taxon>
        <taxon>Eutheria</taxon>
        <taxon>Laurasiatheria</taxon>
        <taxon>Artiodactyla</taxon>
        <taxon>Ruminantia</taxon>
        <taxon>Pecora</taxon>
        <taxon>Bovidae</taxon>
        <taxon>Caprinae</taxon>
        <taxon>Ovis</taxon>
    </lineage>
</organism>
<comment type="caution">
    <text evidence="23">The sequence shown here is derived from an EMBL/GenBank/DDBJ whole genome shotgun (WGS) entry which is preliminary data.</text>
</comment>
<keyword evidence="5" id="KW-0245">EGF-like domain</keyword>
<feature type="transmembrane region" description="Helical" evidence="20">
    <location>
        <begin position="266"/>
        <end position="284"/>
    </location>
</feature>
<dbReference type="GO" id="GO:0005262">
    <property type="term" value="F:calcium channel activity"/>
    <property type="evidence" value="ECO:0007669"/>
    <property type="project" value="TreeGrafter"/>
</dbReference>
<dbReference type="PROSITE" id="PS51257">
    <property type="entry name" value="PROKAR_LIPOPROTEIN"/>
    <property type="match status" value="1"/>
</dbReference>
<keyword evidence="10 20" id="KW-1133">Transmembrane helix</keyword>
<dbReference type="PROSITE" id="PS01187">
    <property type="entry name" value="EGF_CA"/>
    <property type="match status" value="1"/>
</dbReference>
<keyword evidence="14" id="KW-0325">Glycoprotein</keyword>
<dbReference type="GO" id="GO:0051560">
    <property type="term" value="P:mitochondrial calcium ion homeostasis"/>
    <property type="evidence" value="ECO:0007669"/>
    <property type="project" value="InterPro"/>
</dbReference>
<sequence length="878" mass="97973">MAAAAGRSLLLLLSSRGGGGGGAGGCGALTAGCFPALGVSRHRQQQHHRTVHQRLSSWPNLGAVYCSTVVPSDDVTVVYQNGLPVISVRLPSRRERCQFTLKPISDSVGVFLRQLQEEDRGIDRVAIYSPDGVRVAASTGIDLLLLDDFKLVINDLTYHVRPPKRDLLSHENAATLNDVKTLVQQLYTTLCIEQHQLNKERELIERLEDLKEQLAPLEKVRIEISRKAEKRTTLVLWGGLAYMATQFGILARLTWWEYSWDIMEPVTYFITYGSAMAMYAYFVMTRQEYVYPEARDRQYLLFFHKGAKKSRFDLEKYNELKDAIAQIKKVNSGYCHCDPNHQGASEVSFSFPALDPCSAYISLNEPWRNTEHQFDESRGSPLCDNSVDGEWYRFTGMAGDAMPTFCIPENHCGTHAPVWLNGSHPLEGDGIVQRQACASFNSNCCLWNTTVEVKSCPGGYYVYRLTKPSVCFHAYCGHFYDICDDDCHGSCLGTTECACAPGTVLGPDRQTCFDENECEQNNGGCSEICVNLKNSYRCECGVGRVLRSDGKTCEDIEGCHNNNGGCSHSCLTTERGYQCECPRGLVLSEDNHTCQVPVFCKSNTIEVSIPRDLVGGLELFLTNTSCRGVSNGTHVNILFSLKTCGTVVDVVNDKIVASNLVTGLPKQTPGSSGDIIIRTSKLLIPVTCEFPRLYTISEGYVPNLRNTPLEIMSRSHGIFPFTLEIFKDHEFEEPYREALPTLKLRDSLYFGIEPLVHVNGLESLVESCFATPTSKIDEIMKYYLIQDGCVSDDSVKQYTSRDHLAKHFQAPVFKFVGKDHKEVFLHCRVLVCGMLDERSRCAQGCHRRVRREAVEGEDATGPQSQMLTGGPISIDWED</sequence>
<evidence type="ECO:0000256" key="9">
    <source>
        <dbReference type="ARBA" id="ARBA00022837"/>
    </source>
</evidence>
<comment type="function">
    <text evidence="16">May be involved in hepatocellular function and development.</text>
</comment>
<dbReference type="GO" id="GO:1990246">
    <property type="term" value="C:uniplex complex"/>
    <property type="evidence" value="ECO:0007669"/>
    <property type="project" value="TreeGrafter"/>
</dbReference>
<keyword evidence="12 20" id="KW-0472">Membrane</keyword>
<feature type="region of interest" description="Disordered" evidence="19">
    <location>
        <begin position="853"/>
        <end position="878"/>
    </location>
</feature>
<evidence type="ECO:0000256" key="12">
    <source>
        <dbReference type="ARBA" id="ARBA00023136"/>
    </source>
</evidence>
<evidence type="ECO:0000256" key="14">
    <source>
        <dbReference type="ARBA" id="ARBA00023180"/>
    </source>
</evidence>
<dbReference type="EMBL" id="JAEMGP010000025">
    <property type="protein sequence ID" value="KAG5194692.1"/>
    <property type="molecule type" value="Genomic_DNA"/>
</dbReference>
<evidence type="ECO:0000256" key="2">
    <source>
        <dbReference type="ARBA" id="ARBA00004259"/>
    </source>
</evidence>
<dbReference type="CDD" id="cd00054">
    <property type="entry name" value="EGF_CA"/>
    <property type="match status" value="1"/>
</dbReference>
<dbReference type="FunFam" id="2.60.40.4100:FF:000007">
    <property type="entry name" value="oncoprotein-induced transcript 3 protein"/>
    <property type="match status" value="1"/>
</dbReference>
<evidence type="ECO:0000256" key="15">
    <source>
        <dbReference type="ARBA" id="ARBA00023242"/>
    </source>
</evidence>
<dbReference type="InterPro" id="IPR057774">
    <property type="entry name" value="D8C_UMOD/GP2/OIT3-like"/>
</dbReference>
<evidence type="ECO:0000256" key="8">
    <source>
        <dbReference type="ARBA" id="ARBA00022729"/>
    </source>
</evidence>
<dbReference type="SMART" id="SM00179">
    <property type="entry name" value="EGF_CA"/>
    <property type="match status" value="2"/>
</dbReference>
<evidence type="ECO:0000256" key="6">
    <source>
        <dbReference type="ARBA" id="ARBA00022568"/>
    </source>
</evidence>
<keyword evidence="9" id="KW-0106">Calcium</keyword>
<comment type="subcellular location">
    <subcellularLocation>
        <location evidence="1">Membrane</location>
        <topology evidence="1">Multi-pass membrane protein</topology>
    </subcellularLocation>
    <subcellularLocation>
        <location evidence="2">Nucleus envelope</location>
    </subcellularLocation>
</comment>
<keyword evidence="6" id="KW-0109">Calcium transport</keyword>
<evidence type="ECO:0000256" key="19">
    <source>
        <dbReference type="SAM" id="MobiDB-lite"/>
    </source>
</evidence>
<feature type="signal peptide" evidence="21">
    <location>
        <begin position="1"/>
        <end position="20"/>
    </location>
</feature>
<dbReference type="GO" id="GO:0015292">
    <property type="term" value="F:uniporter activity"/>
    <property type="evidence" value="ECO:0007669"/>
    <property type="project" value="TreeGrafter"/>
</dbReference>
<evidence type="ECO:0000256" key="10">
    <source>
        <dbReference type="ARBA" id="ARBA00022989"/>
    </source>
</evidence>
<keyword evidence="8 21" id="KW-0732">Signal</keyword>
<dbReference type="AlphaFoldDB" id="A0A835ZN13"/>